<dbReference type="InParanoid" id="A0A0D2U2Q2"/>
<evidence type="ECO:0000313" key="2">
    <source>
        <dbReference type="EMBL" id="KJE89471.1"/>
    </source>
</evidence>
<reference evidence="3" key="1">
    <citation type="submission" date="2011-02" db="EMBL/GenBank/DDBJ databases">
        <title>The Genome Sequence of Capsaspora owczarzaki ATCC 30864.</title>
        <authorList>
            <person name="Russ C."/>
            <person name="Cuomo C."/>
            <person name="Burger G."/>
            <person name="Gray M.W."/>
            <person name="Holland P.W.H."/>
            <person name="King N."/>
            <person name="Lang F.B.F."/>
            <person name="Roger A.J."/>
            <person name="Ruiz-Trillo I."/>
            <person name="Young S.K."/>
            <person name="Zeng Q."/>
            <person name="Gargeya S."/>
            <person name="Alvarado L."/>
            <person name="Berlin A."/>
            <person name="Chapman S.B."/>
            <person name="Chen Z."/>
            <person name="Freedman E."/>
            <person name="Gellesch M."/>
            <person name="Goldberg J."/>
            <person name="Griggs A."/>
            <person name="Gujja S."/>
            <person name="Heilman E."/>
            <person name="Heiman D."/>
            <person name="Howarth C."/>
            <person name="Mehta T."/>
            <person name="Neiman D."/>
            <person name="Pearson M."/>
            <person name="Roberts A."/>
            <person name="Saif S."/>
            <person name="Shea T."/>
            <person name="Shenoy N."/>
            <person name="Sisk P."/>
            <person name="Stolte C."/>
            <person name="Sykes S."/>
            <person name="White J."/>
            <person name="Yandava C."/>
            <person name="Haas B."/>
            <person name="Nusbaum C."/>
            <person name="Birren B."/>
        </authorList>
    </citation>
    <scope>NUCLEOTIDE SEQUENCE</scope>
    <source>
        <strain evidence="3">ATCC 30864</strain>
    </source>
</reference>
<name>A0A0D2U2Q2_CAPO3</name>
<protein>
    <submittedName>
        <fullName evidence="2">Uncharacterized protein</fullName>
    </submittedName>
</protein>
<evidence type="ECO:0000313" key="3">
    <source>
        <dbReference type="Proteomes" id="UP000008743"/>
    </source>
</evidence>
<dbReference type="RefSeq" id="XP_004365804.2">
    <property type="nucleotide sequence ID" value="XM_004365747.2"/>
</dbReference>
<dbReference type="AlphaFoldDB" id="A0A0D2U2Q2"/>
<feature type="region of interest" description="Disordered" evidence="1">
    <location>
        <begin position="21"/>
        <end position="69"/>
    </location>
</feature>
<organism evidence="2 3">
    <name type="scientific">Capsaspora owczarzaki (strain ATCC 30864)</name>
    <dbReference type="NCBI Taxonomy" id="595528"/>
    <lineage>
        <taxon>Eukaryota</taxon>
        <taxon>Filasterea</taxon>
        <taxon>Capsaspora</taxon>
    </lineage>
</organism>
<dbReference type="EMBL" id="KE346360">
    <property type="protein sequence ID" value="KJE89471.1"/>
    <property type="molecule type" value="Genomic_DNA"/>
</dbReference>
<evidence type="ECO:0000256" key="1">
    <source>
        <dbReference type="SAM" id="MobiDB-lite"/>
    </source>
</evidence>
<gene>
    <name evidence="2" type="ORF">CAOG_000933</name>
</gene>
<sequence>MQLVGQLFLNALVATSDSFLAPSRAGHPSPSTSSIRNPPSATLSASSSSYSSSVSSSQRASRPKLQPSAIEPMQTAALPQLQANRKHRKPRQHRIRHCASRVEELAEFVLNPQVDFAAPVNLPKRKVEHRMKLWTISEHDKLRRTCVLVASKSTHSNLRSRVIERLSRLISAQVEQRPLENEHNFDLGGDEFSDNFHLSMDDDFTEGIACSGNTFENGLLMACSESGLSGREMARILLRRETLLRKLLSVLQETRQMTHTTPYVRMLITLDDMLGSEALPLAGLLASNDVWCLTALRGEPLDELVAHTYSILDQVASMRVSYQLSSGPGMLSMMFRQCSIEDRVEYSLCQADSPGPVDDDEHFIDCYDFPASALDDSGSNCAIAAM</sequence>
<proteinExistence type="predicted"/>
<accession>A0A0D2U2Q2</accession>
<dbReference type="Proteomes" id="UP000008743">
    <property type="component" value="Unassembled WGS sequence"/>
</dbReference>
<keyword evidence="3" id="KW-1185">Reference proteome</keyword>
<feature type="compositionally biased region" description="Low complexity" evidence="1">
    <location>
        <begin position="40"/>
        <end position="60"/>
    </location>
</feature>
<feature type="compositionally biased region" description="Polar residues" evidence="1">
    <location>
        <begin position="29"/>
        <end position="39"/>
    </location>
</feature>